<evidence type="ECO:0000256" key="6">
    <source>
        <dbReference type="ARBA" id="ARBA00022801"/>
    </source>
</evidence>
<reference evidence="12 13" key="1">
    <citation type="submission" date="2020-08" db="EMBL/GenBank/DDBJ databases">
        <title>Novel species isolated from subtropical streams in China.</title>
        <authorList>
            <person name="Lu H."/>
        </authorList>
    </citation>
    <scope>NUCLEOTIDE SEQUENCE [LARGE SCALE GENOMIC DNA]</scope>
    <source>
        <strain evidence="12 13">FT31W</strain>
    </source>
</reference>
<keyword evidence="8 10" id="KW-0472">Membrane</keyword>
<comment type="similarity">
    <text evidence="10">Belongs to the LpxH family.</text>
</comment>
<dbReference type="Proteomes" id="UP000613113">
    <property type="component" value="Unassembled WGS sequence"/>
</dbReference>
<protein>
    <recommendedName>
        <fullName evidence="10">UDP-2,3-diacylglucosamine hydrolase</fullName>
        <ecNumber evidence="10">3.6.1.54</ecNumber>
    </recommendedName>
    <alternativeName>
        <fullName evidence="10">UDP-2,3-diacylglucosamine diphosphatase</fullName>
    </alternativeName>
</protein>
<feature type="binding site" evidence="10">
    <location>
        <position position="23"/>
    </location>
    <ligand>
        <name>Mn(2+)</name>
        <dbReference type="ChEBI" id="CHEBI:29035"/>
        <label>1</label>
    </ligand>
</feature>
<dbReference type="SUPFAM" id="SSF56300">
    <property type="entry name" value="Metallo-dependent phosphatases"/>
    <property type="match status" value="1"/>
</dbReference>
<dbReference type="InterPro" id="IPR043461">
    <property type="entry name" value="LpxH-like"/>
</dbReference>
<dbReference type="InterPro" id="IPR010138">
    <property type="entry name" value="UDP-diacylglucosamine_Hdrlase"/>
</dbReference>
<dbReference type="NCBIfam" id="TIGR01854">
    <property type="entry name" value="lipid_A_lpxH"/>
    <property type="match status" value="1"/>
</dbReference>
<evidence type="ECO:0000256" key="10">
    <source>
        <dbReference type="HAMAP-Rule" id="MF_00575"/>
    </source>
</evidence>
<keyword evidence="13" id="KW-1185">Reference proteome</keyword>
<keyword evidence="3 10" id="KW-0997">Cell inner membrane</keyword>
<evidence type="ECO:0000313" key="12">
    <source>
        <dbReference type="EMBL" id="MBC3886674.1"/>
    </source>
</evidence>
<evidence type="ECO:0000259" key="11">
    <source>
        <dbReference type="Pfam" id="PF00149"/>
    </source>
</evidence>
<dbReference type="HAMAP" id="MF_00575">
    <property type="entry name" value="LpxH"/>
    <property type="match status" value="1"/>
</dbReference>
<comment type="caution">
    <text evidence="12">The sequence shown here is derived from an EMBL/GenBank/DDBJ whole genome shotgun (WGS) entry which is preliminary data.</text>
</comment>
<evidence type="ECO:0000313" key="13">
    <source>
        <dbReference type="Proteomes" id="UP000613113"/>
    </source>
</evidence>
<keyword evidence="5 10" id="KW-0479">Metal-binding</keyword>
<evidence type="ECO:0000256" key="9">
    <source>
        <dbReference type="ARBA" id="ARBA00023211"/>
    </source>
</evidence>
<accession>A0ABR6YS90</accession>
<evidence type="ECO:0000256" key="1">
    <source>
        <dbReference type="ARBA" id="ARBA00022475"/>
    </source>
</evidence>
<keyword evidence="7 10" id="KW-0443">Lipid metabolism</keyword>
<feature type="binding site" evidence="10">
    <location>
        <position position="183"/>
    </location>
    <ligand>
        <name>substrate</name>
    </ligand>
</feature>
<feature type="binding site" evidence="10">
    <location>
        <position position="176"/>
    </location>
    <ligand>
        <name>substrate</name>
    </ligand>
</feature>
<organism evidence="12 13">
    <name type="scientific">Undibacterium griseum</name>
    <dbReference type="NCBI Taxonomy" id="2762295"/>
    <lineage>
        <taxon>Bacteria</taxon>
        <taxon>Pseudomonadati</taxon>
        <taxon>Pseudomonadota</taxon>
        <taxon>Betaproteobacteria</taxon>
        <taxon>Burkholderiales</taxon>
        <taxon>Oxalobacteraceae</taxon>
        <taxon>Undibacterium</taxon>
    </lineage>
</organism>
<evidence type="ECO:0000256" key="3">
    <source>
        <dbReference type="ARBA" id="ARBA00022519"/>
    </source>
</evidence>
<dbReference type="InterPro" id="IPR004843">
    <property type="entry name" value="Calcineurin-like_PHP"/>
</dbReference>
<comment type="catalytic activity">
    <reaction evidence="10">
        <text>UDP-2-N,3-O-bis[(3R)-3-hydroxytetradecanoyl]-alpha-D-glucosamine + H2O = 2-N,3-O-bis[(3R)-3-hydroxytetradecanoyl]-alpha-D-glucosaminyl 1-phosphate + UMP + 2 H(+)</text>
        <dbReference type="Rhea" id="RHEA:25213"/>
        <dbReference type="ChEBI" id="CHEBI:15377"/>
        <dbReference type="ChEBI" id="CHEBI:15378"/>
        <dbReference type="ChEBI" id="CHEBI:57865"/>
        <dbReference type="ChEBI" id="CHEBI:57957"/>
        <dbReference type="ChEBI" id="CHEBI:78847"/>
        <dbReference type="EC" id="3.6.1.54"/>
    </reaction>
</comment>
<evidence type="ECO:0000256" key="5">
    <source>
        <dbReference type="ARBA" id="ARBA00022723"/>
    </source>
</evidence>
<dbReference type="GO" id="GO:0016787">
    <property type="term" value="F:hydrolase activity"/>
    <property type="evidence" value="ECO:0007669"/>
    <property type="project" value="UniProtKB-KW"/>
</dbReference>
<feature type="binding site" evidence="10">
    <location>
        <position position="95"/>
    </location>
    <ligand>
        <name>Mn(2+)</name>
        <dbReference type="ChEBI" id="CHEBI:29035"/>
        <label>2</label>
    </ligand>
</feature>
<comment type="subcellular location">
    <subcellularLocation>
        <location evidence="10">Cell inner membrane</location>
        <topology evidence="10">Peripheral membrane protein</topology>
        <orientation evidence="10">Cytoplasmic side</orientation>
    </subcellularLocation>
</comment>
<dbReference type="NCBIfam" id="NF003743">
    <property type="entry name" value="PRK05340.1"/>
    <property type="match status" value="1"/>
</dbReference>
<dbReference type="Pfam" id="PF00149">
    <property type="entry name" value="Metallophos"/>
    <property type="match status" value="1"/>
</dbReference>
<dbReference type="RefSeq" id="WP_186864223.1">
    <property type="nucleotide sequence ID" value="NZ_JACOGC010000010.1"/>
</dbReference>
<keyword evidence="4 10" id="KW-0441">Lipid A biosynthesis</keyword>
<comment type="pathway">
    <text evidence="10">Glycolipid biosynthesis; lipid IV(A) biosynthesis; lipid IV(A) from (3R)-3-hydroxytetradecanoyl-[acyl-carrier-protein] and UDP-N-acetyl-alpha-D-glucosamine: step 4/6.</text>
</comment>
<feature type="binding site" evidence="10">
    <location>
        <position position="56"/>
    </location>
    <ligand>
        <name>Mn(2+)</name>
        <dbReference type="ChEBI" id="CHEBI:29035"/>
        <label>2</label>
    </ligand>
</feature>
<feature type="binding site" evidence="10">
    <location>
        <begin position="95"/>
        <end position="96"/>
    </location>
    <ligand>
        <name>substrate</name>
    </ligand>
</feature>
<feature type="binding site" evidence="10">
    <location>
        <position position="130"/>
    </location>
    <ligand>
        <name>Mn(2+)</name>
        <dbReference type="ChEBI" id="CHEBI:29035"/>
        <label>2</label>
    </ligand>
</feature>
<dbReference type="PANTHER" id="PTHR34990">
    <property type="entry name" value="UDP-2,3-DIACYLGLUCOSAMINE HYDROLASE-RELATED"/>
    <property type="match status" value="1"/>
</dbReference>
<evidence type="ECO:0000256" key="8">
    <source>
        <dbReference type="ARBA" id="ARBA00023136"/>
    </source>
</evidence>
<feature type="binding site" evidence="10">
    <location>
        <position position="56"/>
    </location>
    <ligand>
        <name>Mn(2+)</name>
        <dbReference type="ChEBI" id="CHEBI:29035"/>
        <label>1</label>
    </ligand>
</feature>
<comment type="function">
    <text evidence="10">Hydrolyzes the pyrophosphate bond of UDP-2,3-diacylglucosamine to yield 2,3-diacylglucosamine 1-phosphate (lipid X) and UMP by catalyzing the attack of water at the alpha-P atom. Involved in the biosynthesis of lipid A, a phosphorylated glycolipid that anchors the lipopolysaccharide to the outer membrane of the cell.</text>
</comment>
<dbReference type="PANTHER" id="PTHR34990:SF1">
    <property type="entry name" value="UDP-2,3-DIACYLGLUCOSAMINE HYDROLASE"/>
    <property type="match status" value="1"/>
</dbReference>
<dbReference type="EC" id="3.6.1.54" evidence="10"/>
<feature type="binding site" evidence="10">
    <location>
        <position position="25"/>
    </location>
    <ligand>
        <name>Mn(2+)</name>
        <dbReference type="ChEBI" id="CHEBI:29035"/>
        <label>1</label>
    </ligand>
</feature>
<sequence>MATPLHSSLKITQPEPVALFVSDIHLSPTQPLTTAAFLDFLHQHAPKTPMLFILGDLFEYWIGDDDIGDPYHRHIVETLQKLKNSGTNIYFMAGNRDFLISDEFARVTGAEILQEPYLLQAAGHKIVLCHGDAECTDDTDYMAFRQQVRHAQWQRNFLALPLEQRKSMVQGMRASSQAEQQKKSMQIMDVNQDAIARLVQSAGADLMIHGHTHRPAEHAGDSYRRLVLPDWDYDSANPRGGWLELYDDGKLISCPLDQAYNPA</sequence>
<feature type="binding site" evidence="10">
    <location>
        <position position="213"/>
    </location>
    <ligand>
        <name>Mn(2+)</name>
        <dbReference type="ChEBI" id="CHEBI:29035"/>
        <label>1</label>
    </ligand>
</feature>
<feature type="domain" description="Calcineurin-like phosphoesterase" evidence="11">
    <location>
        <begin position="19"/>
        <end position="215"/>
    </location>
</feature>
<name>A0ABR6YS90_9BURK</name>
<feature type="binding site" evidence="10">
    <location>
        <position position="180"/>
    </location>
    <ligand>
        <name>substrate</name>
    </ligand>
</feature>
<feature type="binding site" evidence="10">
    <location>
        <position position="211"/>
    </location>
    <ligand>
        <name>Mn(2+)</name>
        <dbReference type="ChEBI" id="CHEBI:29035"/>
        <label>2</label>
    </ligand>
</feature>
<feature type="binding site" evidence="10">
    <location>
        <position position="138"/>
    </location>
    <ligand>
        <name>substrate</name>
    </ligand>
</feature>
<evidence type="ECO:0000256" key="7">
    <source>
        <dbReference type="ARBA" id="ARBA00023098"/>
    </source>
</evidence>
<keyword evidence="2 10" id="KW-0444">Lipid biosynthesis</keyword>
<keyword evidence="9 10" id="KW-0464">Manganese</keyword>
<dbReference type="CDD" id="cd07398">
    <property type="entry name" value="MPP_YbbF-LpxH"/>
    <property type="match status" value="1"/>
</dbReference>
<evidence type="ECO:0000256" key="4">
    <source>
        <dbReference type="ARBA" id="ARBA00022556"/>
    </source>
</evidence>
<gene>
    <name evidence="10" type="primary">lpxH</name>
    <name evidence="12" type="ORF">H8K27_16215</name>
</gene>
<keyword evidence="6 10" id="KW-0378">Hydrolase</keyword>
<proteinExistence type="inferred from homology"/>
<keyword evidence="1 10" id="KW-1003">Cell membrane</keyword>
<dbReference type="Gene3D" id="3.60.21.10">
    <property type="match status" value="1"/>
</dbReference>
<feature type="binding site" evidence="10">
    <location>
        <position position="211"/>
    </location>
    <ligand>
        <name>substrate</name>
    </ligand>
</feature>
<comment type="cofactor">
    <cofactor evidence="10">
        <name>Mn(2+)</name>
        <dbReference type="ChEBI" id="CHEBI:29035"/>
    </cofactor>
    <text evidence="10">Binds 2 Mn(2+) ions per subunit in a binuclear metal center.</text>
</comment>
<evidence type="ECO:0000256" key="2">
    <source>
        <dbReference type="ARBA" id="ARBA00022516"/>
    </source>
</evidence>
<dbReference type="InterPro" id="IPR029052">
    <property type="entry name" value="Metallo-depent_PP-like"/>
</dbReference>
<dbReference type="EMBL" id="JACOGC010000010">
    <property type="protein sequence ID" value="MBC3886674.1"/>
    <property type="molecule type" value="Genomic_DNA"/>
</dbReference>